<dbReference type="AlphaFoldDB" id="A0A1N6E1Q8"/>
<dbReference type="InterPro" id="IPR035986">
    <property type="entry name" value="PKD_dom_sf"/>
</dbReference>
<dbReference type="InterPro" id="IPR013783">
    <property type="entry name" value="Ig-like_fold"/>
</dbReference>
<name>A0A1N6E1Q8_9BACT</name>
<organism evidence="2 3">
    <name type="scientific">Chitinophaga niabensis</name>
    <dbReference type="NCBI Taxonomy" id="536979"/>
    <lineage>
        <taxon>Bacteria</taxon>
        <taxon>Pseudomonadati</taxon>
        <taxon>Bacteroidota</taxon>
        <taxon>Chitinophagia</taxon>
        <taxon>Chitinophagales</taxon>
        <taxon>Chitinophagaceae</taxon>
        <taxon>Chitinophaga</taxon>
    </lineage>
</organism>
<dbReference type="SUPFAM" id="SSF49299">
    <property type="entry name" value="PKD domain"/>
    <property type="match status" value="1"/>
</dbReference>
<dbReference type="CDD" id="cd00146">
    <property type="entry name" value="PKD"/>
    <property type="match status" value="1"/>
</dbReference>
<dbReference type="Gene3D" id="2.60.40.10">
    <property type="entry name" value="Immunoglobulins"/>
    <property type="match status" value="1"/>
</dbReference>
<proteinExistence type="predicted"/>
<dbReference type="RefSeq" id="WP_074238398.1">
    <property type="nucleotide sequence ID" value="NZ_FSRA01000001.1"/>
</dbReference>
<dbReference type="EMBL" id="FSRA01000001">
    <property type="protein sequence ID" value="SIN76960.1"/>
    <property type="molecule type" value="Genomic_DNA"/>
</dbReference>
<gene>
    <name evidence="2" type="ORF">SAMN04488055_1240</name>
</gene>
<keyword evidence="3" id="KW-1185">Reference proteome</keyword>
<feature type="domain" description="Bacteroidetes PKD-like" evidence="1">
    <location>
        <begin position="23"/>
        <end position="90"/>
    </location>
</feature>
<protein>
    <submittedName>
        <fullName evidence="2">PKD-like domain-containing protein</fullName>
    </submittedName>
</protein>
<dbReference type="InterPro" id="IPR041696">
    <property type="entry name" value="PKD_3"/>
</dbReference>
<evidence type="ECO:0000313" key="2">
    <source>
        <dbReference type="EMBL" id="SIN76960.1"/>
    </source>
</evidence>
<evidence type="ECO:0000313" key="3">
    <source>
        <dbReference type="Proteomes" id="UP000185003"/>
    </source>
</evidence>
<dbReference type="STRING" id="536979.SAMN04488055_1240"/>
<sequence length="486" mass="54202">MKRIIFLALLIAAISCRKGQYLPPAISGVGEDTIVLNIGDKMILAPNITNLKGNSYTWLVNEKVISSGQTNYTFEATEPGNFNVTFKAGNKGGAAEQSFKIFVEKPIAVSITDQLAVSMCNVIDIAPTVTGPDRTDYQYEWSIGDSVIGKTRNLSFISPEAGTYDLTFRATAGKQTATSTRTITVKAEQYVKNAYTVLEYAPAPGKLHNWAIIGDKILWDLGYEYPLPYNAFLAKASEMRKTSNAAGLFLGSWGSAATFKFDHTVVNVAGKTDLELTAFYSNKDVPAVYVAYDRNKNGKPDEDEWYEIKNDDYGLEDTLTYEMTFTYNKTETDTRRVYVYSNWKDNRTEPTQGELLTNKTFASSMTFGGVFSIRGFFPGLHMIDFNTKQVAMLDGWPTTFSRKGKRIIRNLSGASPFFQKLNVDIDMAVNNKGENIQLPGIDFVKVQKVVYPFQQDNTTGNVLKDVNMEEARMLQVGAILDRHLKN</sequence>
<dbReference type="OrthoDB" id="975810at2"/>
<dbReference type="Pfam" id="PF16820">
    <property type="entry name" value="PKD_3"/>
    <property type="match status" value="1"/>
</dbReference>
<accession>A0A1N6E1Q8</accession>
<reference evidence="2 3" key="1">
    <citation type="submission" date="2016-11" db="EMBL/GenBank/DDBJ databases">
        <authorList>
            <person name="Jaros S."/>
            <person name="Januszkiewicz K."/>
            <person name="Wedrychowicz H."/>
        </authorList>
    </citation>
    <scope>NUCLEOTIDE SEQUENCE [LARGE SCALE GENOMIC DNA]</scope>
    <source>
        <strain evidence="2 3">DSM 24787</strain>
    </source>
</reference>
<evidence type="ECO:0000259" key="1">
    <source>
        <dbReference type="Pfam" id="PF16820"/>
    </source>
</evidence>
<dbReference type="PROSITE" id="PS51257">
    <property type="entry name" value="PROKAR_LIPOPROTEIN"/>
    <property type="match status" value="1"/>
</dbReference>
<dbReference type="Proteomes" id="UP000185003">
    <property type="component" value="Unassembled WGS sequence"/>
</dbReference>